<evidence type="ECO:0000313" key="2">
    <source>
        <dbReference type="EMBL" id="GFA60331.1"/>
    </source>
</evidence>
<dbReference type="AlphaFoldDB" id="A0A699JVL2"/>
<feature type="region of interest" description="Disordered" evidence="1">
    <location>
        <begin position="18"/>
        <end position="55"/>
    </location>
</feature>
<gene>
    <name evidence="2" type="ORF">Tci_632303</name>
</gene>
<dbReference type="PANTHER" id="PTHR33240:SF15">
    <property type="entry name" value="GAG-PRO-LIKE PROTEIN"/>
    <property type="match status" value="1"/>
</dbReference>
<organism evidence="2">
    <name type="scientific">Tanacetum cinerariifolium</name>
    <name type="common">Dalmatian daisy</name>
    <name type="synonym">Chrysanthemum cinerariifolium</name>
    <dbReference type="NCBI Taxonomy" id="118510"/>
    <lineage>
        <taxon>Eukaryota</taxon>
        <taxon>Viridiplantae</taxon>
        <taxon>Streptophyta</taxon>
        <taxon>Embryophyta</taxon>
        <taxon>Tracheophyta</taxon>
        <taxon>Spermatophyta</taxon>
        <taxon>Magnoliopsida</taxon>
        <taxon>eudicotyledons</taxon>
        <taxon>Gunneridae</taxon>
        <taxon>Pentapetalae</taxon>
        <taxon>asterids</taxon>
        <taxon>campanulids</taxon>
        <taxon>Asterales</taxon>
        <taxon>Asteraceae</taxon>
        <taxon>Asteroideae</taxon>
        <taxon>Anthemideae</taxon>
        <taxon>Anthemidinae</taxon>
        <taxon>Tanacetum</taxon>
    </lineage>
</organism>
<keyword evidence="2" id="KW-0808">Transferase</keyword>
<proteinExistence type="predicted"/>
<name>A0A699JVL2_TANCI</name>
<sequence>GSLQYALEKANRGNAKGWKTLAFDQRAKAKQRERSGKDNKKGGNLRKRQTAGNIDGATMAKNSEAKDHSDFLPGINNLFPNHRGRRRDGRGSSSEILYEHCFSKFRLEIKNQLIPANTPLVGFSGEIIWPLGQISLLDEEHSTFARMKFMVVRSPSPYNRIIGRPGLRKIRAIPSTAYGMIKFPVKEEKIHVAIHSEHPEQTVAIESTLTEEGRKELCGLLRRHLDVFAWKPADMTGVLRHIAEHRLNVREGCLPVR</sequence>
<comment type="caution">
    <text evidence="2">The sequence shown here is derived from an EMBL/GenBank/DDBJ whole genome shotgun (WGS) entry which is preliminary data.</text>
</comment>
<reference evidence="2" key="1">
    <citation type="journal article" date="2019" name="Sci. Rep.">
        <title>Draft genome of Tanacetum cinerariifolium, the natural source of mosquito coil.</title>
        <authorList>
            <person name="Yamashiro T."/>
            <person name="Shiraishi A."/>
            <person name="Satake H."/>
            <person name="Nakayama K."/>
        </authorList>
    </citation>
    <scope>NUCLEOTIDE SEQUENCE</scope>
</reference>
<evidence type="ECO:0000256" key="1">
    <source>
        <dbReference type="SAM" id="MobiDB-lite"/>
    </source>
</evidence>
<keyword evidence="2" id="KW-0695">RNA-directed DNA polymerase</keyword>
<protein>
    <submittedName>
        <fullName evidence="2">Reverse transcriptase domain-containing protein</fullName>
    </submittedName>
</protein>
<dbReference type="GO" id="GO:0003964">
    <property type="term" value="F:RNA-directed DNA polymerase activity"/>
    <property type="evidence" value="ECO:0007669"/>
    <property type="project" value="UniProtKB-KW"/>
</dbReference>
<feature type="non-terminal residue" evidence="2">
    <location>
        <position position="1"/>
    </location>
</feature>
<feature type="compositionally biased region" description="Basic and acidic residues" evidence="1">
    <location>
        <begin position="25"/>
        <end position="41"/>
    </location>
</feature>
<accession>A0A699JVL2</accession>
<dbReference type="EMBL" id="BKCJ010453434">
    <property type="protein sequence ID" value="GFA60331.1"/>
    <property type="molecule type" value="Genomic_DNA"/>
</dbReference>
<dbReference type="PANTHER" id="PTHR33240">
    <property type="entry name" value="OS08G0508500 PROTEIN"/>
    <property type="match status" value="1"/>
</dbReference>
<keyword evidence="2" id="KW-0548">Nucleotidyltransferase</keyword>